<sequence>MSDLVALTGAEQGFATAWVALRSRDAEGAVGVDPATSAPLSALLERWRATASSSPDAFAIASESGGQFTSSPCPDARALLQLRDEASLLQALTRIGGFLIASMRPQAPLRPLMELTLGLEPTLAIELRGWLLSPPALSEGLSRRVRESYMRLIGRQRRPDQVVEFGLYFVMQPATLRHPGLAAFLRHQLTGRLRARQNDFEAAALRSSQAELLPAIEDVIAELSRRPAPDGETMEMKEVDDAPER</sequence>
<accession>A0ABY0CWT4</accession>
<evidence type="ECO:0000256" key="1">
    <source>
        <dbReference type="SAM" id="MobiDB-lite"/>
    </source>
</evidence>
<organism evidence="2 3">
    <name type="scientific">Lujinxingia sediminis</name>
    <dbReference type="NCBI Taxonomy" id="2480984"/>
    <lineage>
        <taxon>Bacteria</taxon>
        <taxon>Deltaproteobacteria</taxon>
        <taxon>Bradymonadales</taxon>
        <taxon>Lujinxingiaceae</taxon>
        <taxon>Lujinxingia</taxon>
    </lineage>
</organism>
<reference evidence="2 3" key="1">
    <citation type="submission" date="2019-01" db="EMBL/GenBank/DDBJ databases">
        <title>Lujinxingia litoralis gen. nov., sp. nov. and Lujinxingia sediminis gen. nov., sp. nov., new members in the order Bradymonadales, isolated from coastal sediment.</title>
        <authorList>
            <person name="Li C.-M."/>
        </authorList>
    </citation>
    <scope>NUCLEOTIDE SEQUENCE [LARGE SCALE GENOMIC DNA]</scope>
    <source>
        <strain evidence="2 3">SEH01</strain>
    </source>
</reference>
<evidence type="ECO:0000313" key="3">
    <source>
        <dbReference type="Proteomes" id="UP000282926"/>
    </source>
</evidence>
<dbReference type="Proteomes" id="UP000282926">
    <property type="component" value="Unassembled WGS sequence"/>
</dbReference>
<protein>
    <submittedName>
        <fullName evidence="2">Uncharacterized protein</fullName>
    </submittedName>
</protein>
<proteinExistence type="predicted"/>
<dbReference type="RefSeq" id="WP_127778774.1">
    <property type="nucleotide sequence ID" value="NZ_SADD01000001.1"/>
</dbReference>
<dbReference type="EMBL" id="SADD01000001">
    <property type="protein sequence ID" value="RVU47885.1"/>
    <property type="molecule type" value="Genomic_DNA"/>
</dbReference>
<feature type="region of interest" description="Disordered" evidence="1">
    <location>
        <begin position="224"/>
        <end position="245"/>
    </location>
</feature>
<keyword evidence="3" id="KW-1185">Reference proteome</keyword>
<name>A0ABY0CWT4_9DELT</name>
<evidence type="ECO:0000313" key="2">
    <source>
        <dbReference type="EMBL" id="RVU47885.1"/>
    </source>
</evidence>
<comment type="caution">
    <text evidence="2">The sequence shown here is derived from an EMBL/GenBank/DDBJ whole genome shotgun (WGS) entry which is preliminary data.</text>
</comment>
<gene>
    <name evidence="2" type="ORF">EA187_00165</name>
</gene>